<proteinExistence type="predicted"/>
<evidence type="ECO:0000256" key="1">
    <source>
        <dbReference type="SAM" id="MobiDB-lite"/>
    </source>
</evidence>
<protein>
    <submittedName>
        <fullName evidence="2">Uncharacterized protein</fullName>
    </submittedName>
</protein>
<dbReference type="EMBL" id="JAAKFY010000006">
    <property type="protein sequence ID" value="KAF3855769.1"/>
    <property type="molecule type" value="Genomic_DNA"/>
</dbReference>
<feature type="compositionally biased region" description="Basic and acidic residues" evidence="1">
    <location>
        <begin position="113"/>
        <end position="122"/>
    </location>
</feature>
<feature type="region of interest" description="Disordered" evidence="1">
    <location>
        <begin position="90"/>
        <end position="122"/>
    </location>
</feature>
<sequence length="131" mass="14983">MDFIASVFQPLAYREQCPQAPSFSNLIWTLLQRTMPSGCLFQTRVPEELNIWMSLKLRARKPVPSRSPRAVRSILSLFLSDLKQRCTQVADDEGGRHGDVAPLQQVDGEEEEQVTRDHEENQDSCRFGVHI</sequence>
<reference evidence="2 3" key="1">
    <citation type="submission" date="2020-03" db="EMBL/GenBank/DDBJ databases">
        <title>Dissostichus mawsoni Genome sequencing and assembly.</title>
        <authorList>
            <person name="Park H."/>
        </authorList>
    </citation>
    <scope>NUCLEOTIDE SEQUENCE [LARGE SCALE GENOMIC DNA]</scope>
    <source>
        <strain evidence="2">DM0001</strain>
        <tissue evidence="2">Muscle</tissue>
    </source>
</reference>
<evidence type="ECO:0000313" key="3">
    <source>
        <dbReference type="Proteomes" id="UP000518266"/>
    </source>
</evidence>
<name>A0A7J5Z3W6_DISMA</name>
<accession>A0A7J5Z3W6</accession>
<organism evidence="2 3">
    <name type="scientific">Dissostichus mawsoni</name>
    <name type="common">Antarctic cod</name>
    <dbReference type="NCBI Taxonomy" id="36200"/>
    <lineage>
        <taxon>Eukaryota</taxon>
        <taxon>Metazoa</taxon>
        <taxon>Chordata</taxon>
        <taxon>Craniata</taxon>
        <taxon>Vertebrata</taxon>
        <taxon>Euteleostomi</taxon>
        <taxon>Actinopterygii</taxon>
        <taxon>Neopterygii</taxon>
        <taxon>Teleostei</taxon>
        <taxon>Neoteleostei</taxon>
        <taxon>Acanthomorphata</taxon>
        <taxon>Eupercaria</taxon>
        <taxon>Perciformes</taxon>
        <taxon>Notothenioidei</taxon>
        <taxon>Nototheniidae</taxon>
        <taxon>Dissostichus</taxon>
    </lineage>
</organism>
<dbReference type="Proteomes" id="UP000518266">
    <property type="component" value="Unassembled WGS sequence"/>
</dbReference>
<keyword evidence="3" id="KW-1185">Reference proteome</keyword>
<evidence type="ECO:0000313" key="2">
    <source>
        <dbReference type="EMBL" id="KAF3855769.1"/>
    </source>
</evidence>
<gene>
    <name evidence="2" type="ORF">F7725_016492</name>
</gene>
<dbReference type="AlphaFoldDB" id="A0A7J5Z3W6"/>
<comment type="caution">
    <text evidence="2">The sequence shown here is derived from an EMBL/GenBank/DDBJ whole genome shotgun (WGS) entry which is preliminary data.</text>
</comment>